<name>K1RF11_9ZZZZ</name>
<dbReference type="PANTHER" id="PTHR42732">
    <property type="entry name" value="BETA-GALACTOSIDASE"/>
    <property type="match status" value="1"/>
</dbReference>
<dbReference type="SUPFAM" id="SSF51445">
    <property type="entry name" value="(Trans)glycosidases"/>
    <property type="match status" value="1"/>
</dbReference>
<proteinExistence type="predicted"/>
<sequence>PKVLIAAVRKWDYRNVAPVTIGSNYMPWENAQKCADIVKLAGYNYAEKYYEEHHKKYPDWIIYGSETSSVVQSRGIYHFPLDRATLIEADEQCSALGNSTTSWAAKNTEYCITMDRDTPYSCGQFIWTAIDYIGEPTPYQTKNSYFGQMDTAGFPKDSYYVFRSEWTDGKKDPMIHVYPYWDFNPGQQVDVRITSNAPEVELFVNGVSQGKQQIDHQKGTVLQPSWKVPYAPGSICAVAYDETGREIARQERHSFGNTDHYVLKANKSALHADGEDMIFVEISADDRDGYPVENASDYVRV</sequence>
<dbReference type="InterPro" id="IPR051913">
    <property type="entry name" value="GH2_Domain-Containing"/>
</dbReference>
<reference evidence="2" key="1">
    <citation type="journal article" date="2013" name="Environ. Microbiol.">
        <title>Microbiota from the distal guts of lean and obese adolescents exhibit partial functional redundancy besides clear differences in community structure.</title>
        <authorList>
            <person name="Ferrer M."/>
            <person name="Ruiz A."/>
            <person name="Lanza F."/>
            <person name="Haange S.B."/>
            <person name="Oberbach A."/>
            <person name="Till H."/>
            <person name="Bargiela R."/>
            <person name="Campoy C."/>
            <person name="Segura M.T."/>
            <person name="Richter M."/>
            <person name="von Bergen M."/>
            <person name="Seifert J."/>
            <person name="Suarez A."/>
        </authorList>
    </citation>
    <scope>NUCLEOTIDE SEQUENCE</scope>
</reference>
<dbReference type="InterPro" id="IPR013783">
    <property type="entry name" value="Ig-like_fold"/>
</dbReference>
<dbReference type="Gene3D" id="2.60.40.10">
    <property type="entry name" value="Immunoglobulins"/>
    <property type="match status" value="1"/>
</dbReference>
<dbReference type="EMBL" id="AJWZ01011755">
    <property type="protein sequence ID" value="EKC44183.1"/>
    <property type="molecule type" value="Genomic_DNA"/>
</dbReference>
<protein>
    <submittedName>
        <fullName evidence="2">Beta-galactosidase</fullName>
    </submittedName>
</protein>
<dbReference type="InterPro" id="IPR017853">
    <property type="entry name" value="GH"/>
</dbReference>
<feature type="non-terminal residue" evidence="2">
    <location>
        <position position="301"/>
    </location>
</feature>
<evidence type="ECO:0000313" key="2">
    <source>
        <dbReference type="EMBL" id="EKC44183.1"/>
    </source>
</evidence>
<dbReference type="Gene3D" id="3.20.20.80">
    <property type="entry name" value="Glycosidases"/>
    <property type="match status" value="1"/>
</dbReference>
<dbReference type="PANTHER" id="PTHR42732:SF1">
    <property type="entry name" value="BETA-MANNOSIDASE"/>
    <property type="match status" value="1"/>
</dbReference>
<dbReference type="AlphaFoldDB" id="K1RF11"/>
<accession>K1RF11</accession>
<evidence type="ECO:0000259" key="1">
    <source>
        <dbReference type="Pfam" id="PF16355"/>
    </source>
</evidence>
<dbReference type="InterPro" id="IPR032311">
    <property type="entry name" value="DUF4982"/>
</dbReference>
<dbReference type="Pfam" id="PF16355">
    <property type="entry name" value="DUF4982"/>
    <property type="match status" value="1"/>
</dbReference>
<feature type="domain" description="DUF4982" evidence="1">
    <location>
        <begin position="186"/>
        <end position="248"/>
    </location>
</feature>
<gene>
    <name evidence="2" type="ORF">OBE_17614</name>
</gene>
<comment type="caution">
    <text evidence="2">The sequence shown here is derived from an EMBL/GenBank/DDBJ whole genome shotgun (WGS) entry which is preliminary data.</text>
</comment>
<organism evidence="2">
    <name type="scientific">human gut metagenome</name>
    <dbReference type="NCBI Taxonomy" id="408170"/>
    <lineage>
        <taxon>unclassified sequences</taxon>
        <taxon>metagenomes</taxon>
        <taxon>organismal metagenomes</taxon>
    </lineage>
</organism>
<feature type="non-terminal residue" evidence="2">
    <location>
        <position position="1"/>
    </location>
</feature>